<protein>
    <submittedName>
        <fullName evidence="3">Por secretion system C-terminal sorting domain-containing protein</fullName>
    </submittedName>
</protein>
<evidence type="ECO:0000313" key="3">
    <source>
        <dbReference type="EMBL" id="SMP94866.1"/>
    </source>
</evidence>
<accession>A0ABY1R887</accession>
<dbReference type="EMBL" id="FXUO01000006">
    <property type="protein sequence ID" value="SMP94866.1"/>
    <property type="molecule type" value="Genomic_DNA"/>
</dbReference>
<dbReference type="Proteomes" id="UP001158050">
    <property type="component" value="Unassembled WGS sequence"/>
</dbReference>
<gene>
    <name evidence="3" type="ORF">SAMN05421679_106157</name>
</gene>
<evidence type="ECO:0000259" key="2">
    <source>
        <dbReference type="Pfam" id="PF18962"/>
    </source>
</evidence>
<evidence type="ECO:0000256" key="1">
    <source>
        <dbReference type="ARBA" id="ARBA00022729"/>
    </source>
</evidence>
<evidence type="ECO:0000313" key="4">
    <source>
        <dbReference type="Proteomes" id="UP001158050"/>
    </source>
</evidence>
<feature type="domain" description="Secretion system C-terminal sorting" evidence="2">
    <location>
        <begin position="1781"/>
        <end position="1835"/>
    </location>
</feature>
<proteinExistence type="predicted"/>
<dbReference type="NCBIfam" id="TIGR04183">
    <property type="entry name" value="Por_Secre_tail"/>
    <property type="match status" value="1"/>
</dbReference>
<sequence>MKTNLFSVINRIHLVFLFSLLSILGWGQASITTLGVAVVENFNSYSGTSTLPANWTTSGTGTNGNAFQGTTQTTGTAGGWYGNTNMSYLGSGTASNGNATWRLQNNTGSTITSLNFSLVARMWKSGSNSPTVSLTYSTNSTGIIPAAGALTSVLTFNDATANISTGTTLSQTVGSLSIPNGDYIYIRFIHAGGSSSDNLGWDDVSVTASGVASSYSGVSPGAGAEPSTLSSLINTQASSVLNFDFTVTDDNNTTSGNDALPTLINQIIVPQGTGNDVSDWTQAIAGAVLTDGTNTITGTVNAANITFSGIPTTTSALGYVGDGASKTYTLKIWLNTTLGGTLPTTIDGLNLAFKVDRTNFTTASSATSTQFESGAGTAVESGSNNNAVTVVATKLAFVQQPSNTAINVNMSPSVTVSANDANGNRDLDYVTSVAVTSTGSLSGSPVNVTPVSGLATYSALQHTATGTGLKLTAGSSSFTSVDSNTFNINLVSSATDYFRSKQTGSPGNWGTAASWESSSDNINWIDATLVPTSSATAITVRSGHTITVAAAATGKAITVESGGFLTLTSTLTVSDGTGTDLQINGTLNMSSGGTLTNNGTAAFSSTGVYNHSRSGGAIPIATWDMASLCNVSGATSAFPANYAQTYGNFTWNGTSQSGNLTINNNAFRVNGLFRLLSTNGGNTFTMGGTTPGTYANTLNSVSIEGGVFAIAYTSGVTSTTTVTNDMSISGTGEVRINGSAGIGTLNIGRDLLMSGSGYLILLYASTSPTTTVTVARDFILSGNSIVDLEYTNSSSGSGIISVGRNLTSTSSGDSANGVVLDFGGSTITGAVSGNAINIAGNFSFTGTGLIQTFSENSPTGFVFNGSGIQTLTYTTNSGLLNWAPITINNGSELQLLNNITIGSSATNPAVVVNVNGILDFQNYTISAGTSTVPRINTNAGATLITSNSGGIGGTGTTGSLQNFNSVSPTSAAGRVQLIAGLNYTFNGATTTPFNVNMGNPAIVNINANVTNNMSGITTTITNALNIAGGTTFTLNSAANSNLSLSNTSAVLNIASGGTFDNNGENYITSTGGAPAINIDGTFITRDAQGFTGINTSIPSIIPTLGNNSIIEYGLNGNQAVTDFAYKNLTFSGGGTKTTTTISSITGTVTINSGVVVDADTKTFGGSGTNLTMLGTSKFITGGSGTKPDAQGTYSLAGASTIEFTGASATQIRLSPQYANIIVSGTNVVAGTTTNGGLTFQNGGHFTVRNGARFKVNNDNGFSGAATTAIKNTNNPTITLDTGSTIDYTGADQIVTNNLSYENLAVSTAGTKTAATGNLTVNNLTTVSAGTLKISETADNTTSNVLYAHKGIANTGGTVSFGSNAQLMQDDDAVNTGNIKSSRKAKLPKMGYTYWSSPVTSQNLYAFSNGGQTGGTPKSRFFVYDEATDTFKNTGAFLLNDSSVFETGKGYAIRGMDNFTTTMPTTSYEFTFAGVPHNAGLSFSPLKWTSVSKGYNLIGNPYPSNINFDDLYASNSTKMYATAYFWTNNDMTVTQQQGSGYSGNNYAIYNLTGGTPAVHIDGAPDQPSLASITPNNIIKVGQGFIIKTKQAGGGQSLGFSNSVRLTDNGTFFNNKNNTEKDRFWLRLVSPSNISNVILIGYIPGATNGYEIDFDGELFIIGSDSFYSLLDSKKLAIQGKASFDIDDKVGLGNVYSQNGNYKISIANKEGIFGSSQNIYLKDKLLNKIINLSNEDYIFQATKGTDITRFEIVYKDEAVLNTGSNSKSDFIVYKDGNNQVIKSSKKLGEIKVFDVSGKLIKSLNTNDLEVRIDMSTFLNGVYILKVENSGDIKTKKIIK</sequence>
<comment type="caution">
    <text evidence="3">The sequence shown here is derived from an EMBL/GenBank/DDBJ whole genome shotgun (WGS) entry which is preliminary data.</text>
</comment>
<dbReference type="RefSeq" id="WP_283417339.1">
    <property type="nucleotide sequence ID" value="NZ_FXUO01000006.1"/>
</dbReference>
<reference evidence="3 4" key="1">
    <citation type="submission" date="2017-05" db="EMBL/GenBank/DDBJ databases">
        <authorList>
            <person name="Varghese N."/>
            <person name="Submissions S."/>
        </authorList>
    </citation>
    <scope>NUCLEOTIDE SEQUENCE [LARGE SCALE GENOMIC DNA]</scope>
    <source>
        <strain evidence="3 4">DSM 18015</strain>
    </source>
</reference>
<organism evidence="3 4">
    <name type="scientific">Epilithonimonas pallida</name>
    <dbReference type="NCBI Taxonomy" id="373671"/>
    <lineage>
        <taxon>Bacteria</taxon>
        <taxon>Pseudomonadati</taxon>
        <taxon>Bacteroidota</taxon>
        <taxon>Flavobacteriia</taxon>
        <taxon>Flavobacteriales</taxon>
        <taxon>Weeksellaceae</taxon>
        <taxon>Chryseobacterium group</taxon>
        <taxon>Epilithonimonas</taxon>
    </lineage>
</organism>
<dbReference type="InterPro" id="IPR026444">
    <property type="entry name" value="Secre_tail"/>
</dbReference>
<dbReference type="Pfam" id="PF18962">
    <property type="entry name" value="Por_Secre_tail"/>
    <property type="match status" value="1"/>
</dbReference>
<keyword evidence="4" id="KW-1185">Reference proteome</keyword>
<keyword evidence="1" id="KW-0732">Signal</keyword>
<name>A0ABY1R887_9FLAO</name>